<reference evidence="3 4" key="1">
    <citation type="submission" date="2019-11" db="EMBL/GenBank/DDBJ databases">
        <title>Bacillus idriensis genome.</title>
        <authorList>
            <person name="Konopka E.N."/>
            <person name="Newman J.D."/>
        </authorList>
    </citation>
    <scope>NUCLEOTIDE SEQUENCE [LARGE SCALE GENOMIC DNA]</scope>
    <source>
        <strain evidence="3 4">DSM 19097</strain>
    </source>
</reference>
<comment type="similarity">
    <text evidence="1">In the N-terminal section; belongs to the LXG family.</text>
</comment>
<feature type="domain" description="LXG" evidence="2">
    <location>
        <begin position="9"/>
        <end position="250"/>
    </location>
</feature>
<comment type="caution">
    <text evidence="3">The sequence shown here is derived from an EMBL/GenBank/DDBJ whole genome shotgun (WGS) entry which is preliminary data.</text>
</comment>
<dbReference type="Pfam" id="PF04740">
    <property type="entry name" value="LXG"/>
    <property type="match status" value="1"/>
</dbReference>
<gene>
    <name evidence="3" type="ORF">GJU41_03405</name>
</gene>
<organism evidence="3 4">
    <name type="scientific">Metabacillus idriensis</name>
    <dbReference type="NCBI Taxonomy" id="324768"/>
    <lineage>
        <taxon>Bacteria</taxon>
        <taxon>Bacillati</taxon>
        <taxon>Bacillota</taxon>
        <taxon>Bacilli</taxon>
        <taxon>Bacillales</taxon>
        <taxon>Bacillaceae</taxon>
        <taxon>Metabacillus</taxon>
    </lineage>
</organism>
<accession>A0A6I2M803</accession>
<evidence type="ECO:0000313" key="3">
    <source>
        <dbReference type="EMBL" id="MRX53006.1"/>
    </source>
</evidence>
<dbReference type="EMBL" id="WKKF01000001">
    <property type="protein sequence ID" value="MRX53006.1"/>
    <property type="molecule type" value="Genomic_DNA"/>
</dbReference>
<keyword evidence="4" id="KW-1185">Reference proteome</keyword>
<dbReference type="AlphaFoldDB" id="A0A6I2M803"/>
<dbReference type="PANTHER" id="PTHR34976">
    <property type="entry name" value="RIBONUCLEASE YQCG-RELATED"/>
    <property type="match status" value="1"/>
</dbReference>
<sequence>MRREGRLFLNAVYEADTLISAMENRANQYKDLREQLLVLKKTFQGISSSGNEFQGEGAEAIKSFYQEQSALVDEWLTFIDMQIAFLRGVAAEAEEFKLSGHTYVDMDFLESDLLKGYRRSKDLVSDQKQDLDNILRSIDDLVTLQSFQTDTFDSYIDKAEKERKETIDKVNELNEKLTYEYQQSETIQEHIRNRFEALNHATRRGGETSPICFDAKAYYNSAAYKMKDSVQHQAKSYLSFKKEQAEKRKIEKLQKELETPNLSLDEYLKIAEDLGEENLTAEQKEIVGLIKANKQQGEILKGVGAGFMGIH</sequence>
<proteinExistence type="inferred from homology"/>
<dbReference type="InterPro" id="IPR051768">
    <property type="entry name" value="Bact_secretion_toxin"/>
</dbReference>
<dbReference type="PROSITE" id="PS51756">
    <property type="entry name" value="LXG"/>
    <property type="match status" value="1"/>
</dbReference>
<dbReference type="Proteomes" id="UP000441585">
    <property type="component" value="Unassembled WGS sequence"/>
</dbReference>
<evidence type="ECO:0000259" key="2">
    <source>
        <dbReference type="PROSITE" id="PS51756"/>
    </source>
</evidence>
<name>A0A6I2M803_9BACI</name>
<protein>
    <recommendedName>
        <fullName evidence="2">LXG domain-containing protein</fullName>
    </recommendedName>
</protein>
<evidence type="ECO:0000256" key="1">
    <source>
        <dbReference type="ARBA" id="ARBA00034117"/>
    </source>
</evidence>
<dbReference type="InterPro" id="IPR006829">
    <property type="entry name" value="LXG_dom"/>
</dbReference>
<evidence type="ECO:0000313" key="4">
    <source>
        <dbReference type="Proteomes" id="UP000441585"/>
    </source>
</evidence>
<dbReference type="PANTHER" id="PTHR34976:SF2">
    <property type="entry name" value="TYPE VII SECRETION SYSTEM PROTEIN ESSD"/>
    <property type="match status" value="1"/>
</dbReference>